<name>A0ABQ8JC95_DERPT</name>
<evidence type="ECO:0008006" key="4">
    <source>
        <dbReference type="Google" id="ProtNLM"/>
    </source>
</evidence>
<reference evidence="2 3" key="1">
    <citation type="journal article" date="2018" name="J. Allergy Clin. Immunol.">
        <title>High-quality assembly of Dermatophagoides pteronyssinus genome and transcriptome reveals a wide range of novel allergens.</title>
        <authorList>
            <person name="Liu X.Y."/>
            <person name="Yang K.Y."/>
            <person name="Wang M.Q."/>
            <person name="Kwok J.S."/>
            <person name="Zeng X."/>
            <person name="Yang Z."/>
            <person name="Xiao X.J."/>
            <person name="Lau C.P."/>
            <person name="Li Y."/>
            <person name="Huang Z.M."/>
            <person name="Ba J.G."/>
            <person name="Yim A.K."/>
            <person name="Ouyang C.Y."/>
            <person name="Ngai S.M."/>
            <person name="Chan T.F."/>
            <person name="Leung E.L."/>
            <person name="Liu L."/>
            <person name="Liu Z.G."/>
            <person name="Tsui S.K."/>
        </authorList>
    </citation>
    <scope>NUCLEOTIDE SEQUENCE [LARGE SCALE GENOMIC DNA]</scope>
    <source>
        <strain evidence="2">Derp</strain>
    </source>
</reference>
<accession>A0ABQ8JC95</accession>
<sequence length="374" mass="45558">MEKSGIKNSLLKNFIFIYGIYAIPLRSYGWQNIHWILINIIINLWSFLYVYDVTTAEVQKLSTQVNEQPLFIYYVKLHHHVLMPMIFTNFIWHYFRKGYQIMKCFDHPLLTITMYRYRSQSLFYAVSVELFMNSVYILSRWNLIRSFYSTGDWENVYVFISFFIFVCYLRITWLLMLYQQIFINLTLKQYQENFLHDCQRNSNLIYHKKRLFIHVKNLAQLNGHIQKLMSPIMFIAFISESLHVVDTLNQFLIKGFLNYWNKVIERIIRTLLYIGICWLNNENLHQFRCIQNFLLCRKHDLKQIQLYTHNKRIPIMINDRSTMAIYSKFNSLKIYRELFQLPVHYLFTINASVCLNWFFFLISYVSLIYQTRNQ</sequence>
<feature type="transmembrane region" description="Helical" evidence="1">
    <location>
        <begin position="343"/>
        <end position="369"/>
    </location>
</feature>
<evidence type="ECO:0000256" key="1">
    <source>
        <dbReference type="SAM" id="Phobius"/>
    </source>
</evidence>
<keyword evidence="3" id="KW-1185">Reference proteome</keyword>
<keyword evidence="1" id="KW-0472">Membrane</keyword>
<comment type="caution">
    <text evidence="2">The sequence shown here is derived from an EMBL/GenBank/DDBJ whole genome shotgun (WGS) entry which is preliminary data.</text>
</comment>
<keyword evidence="1" id="KW-1133">Transmembrane helix</keyword>
<dbReference type="Proteomes" id="UP000887458">
    <property type="component" value="Unassembled WGS sequence"/>
</dbReference>
<dbReference type="EMBL" id="NJHN03000054">
    <property type="protein sequence ID" value="KAH9420042.1"/>
    <property type="molecule type" value="Genomic_DNA"/>
</dbReference>
<feature type="transmembrane region" description="Helical" evidence="1">
    <location>
        <begin position="33"/>
        <end position="51"/>
    </location>
</feature>
<feature type="transmembrane region" description="Helical" evidence="1">
    <location>
        <begin position="156"/>
        <end position="178"/>
    </location>
</feature>
<organism evidence="2 3">
    <name type="scientific">Dermatophagoides pteronyssinus</name>
    <name type="common">European house dust mite</name>
    <dbReference type="NCBI Taxonomy" id="6956"/>
    <lineage>
        <taxon>Eukaryota</taxon>
        <taxon>Metazoa</taxon>
        <taxon>Ecdysozoa</taxon>
        <taxon>Arthropoda</taxon>
        <taxon>Chelicerata</taxon>
        <taxon>Arachnida</taxon>
        <taxon>Acari</taxon>
        <taxon>Acariformes</taxon>
        <taxon>Sarcoptiformes</taxon>
        <taxon>Astigmata</taxon>
        <taxon>Psoroptidia</taxon>
        <taxon>Analgoidea</taxon>
        <taxon>Pyroglyphidae</taxon>
        <taxon>Dermatophagoidinae</taxon>
        <taxon>Dermatophagoides</taxon>
    </lineage>
</organism>
<keyword evidence="1" id="KW-0812">Transmembrane</keyword>
<proteinExistence type="predicted"/>
<reference evidence="2 3" key="2">
    <citation type="journal article" date="2022" name="Mol. Biol. Evol.">
        <title>Comparative Genomics Reveals Insights into the Divergent Evolution of Astigmatic Mites and Household Pest Adaptations.</title>
        <authorList>
            <person name="Xiong Q."/>
            <person name="Wan A.T."/>
            <person name="Liu X."/>
            <person name="Fung C.S."/>
            <person name="Xiao X."/>
            <person name="Malainual N."/>
            <person name="Hou J."/>
            <person name="Wang L."/>
            <person name="Wang M."/>
            <person name="Yang K.Y."/>
            <person name="Cui Y."/>
            <person name="Leung E.L."/>
            <person name="Nong W."/>
            <person name="Shin S.K."/>
            <person name="Au S.W."/>
            <person name="Jeong K.Y."/>
            <person name="Chew F.T."/>
            <person name="Hui J.H."/>
            <person name="Leung T.F."/>
            <person name="Tungtrongchitr A."/>
            <person name="Zhong N."/>
            <person name="Liu Z."/>
            <person name="Tsui S.K."/>
        </authorList>
    </citation>
    <scope>NUCLEOTIDE SEQUENCE [LARGE SCALE GENOMIC DNA]</scope>
    <source>
        <strain evidence="2">Derp</strain>
    </source>
</reference>
<feature type="transmembrane region" description="Helical" evidence="1">
    <location>
        <begin position="71"/>
        <end position="95"/>
    </location>
</feature>
<evidence type="ECO:0000313" key="2">
    <source>
        <dbReference type="EMBL" id="KAH9420042.1"/>
    </source>
</evidence>
<protein>
    <recommendedName>
        <fullName evidence="4">Gustatory receptor</fullName>
    </recommendedName>
</protein>
<evidence type="ECO:0000313" key="3">
    <source>
        <dbReference type="Proteomes" id="UP000887458"/>
    </source>
</evidence>
<feature type="transmembrane region" description="Helical" evidence="1">
    <location>
        <begin position="122"/>
        <end position="144"/>
    </location>
</feature>
<gene>
    <name evidence="2" type="ORF">DERP_001876</name>
</gene>